<dbReference type="AlphaFoldDB" id="J9DL87"/>
<name>J9DL87_EDHAE</name>
<dbReference type="HOGENOM" id="CLU_2061449_0_0_1"/>
<reference evidence="3" key="2">
    <citation type="submission" date="2015-07" db="EMBL/GenBank/DDBJ databases">
        <title>Contrasting host-pathogen interactions and genome evolution in two generalist and specialist microsporidian pathogens of mosquitoes.</title>
        <authorList>
            <consortium name="The Broad Institute Genomics Platform"/>
            <consortium name="The Broad Institute Genome Sequencing Center for Infectious Disease"/>
            <person name="Cuomo C.A."/>
            <person name="Sanscrainte N.D."/>
            <person name="Goldberg J.M."/>
            <person name="Heiman D."/>
            <person name="Young S."/>
            <person name="Zeng Q."/>
            <person name="Becnel J.J."/>
            <person name="Birren B.W."/>
        </authorList>
    </citation>
    <scope>NUCLEOTIDE SEQUENCE [LARGE SCALE GENOMIC DNA]</scope>
    <source>
        <strain evidence="3">USNM 41457</strain>
    </source>
</reference>
<feature type="region of interest" description="Disordered" evidence="1">
    <location>
        <begin position="90"/>
        <end position="119"/>
    </location>
</feature>
<evidence type="ECO:0000256" key="1">
    <source>
        <dbReference type="SAM" id="MobiDB-lite"/>
    </source>
</evidence>
<gene>
    <name evidence="2" type="ORF">EDEG_03435</name>
</gene>
<keyword evidence="3" id="KW-1185">Reference proteome</keyword>
<dbReference type="Proteomes" id="UP000003163">
    <property type="component" value="Unassembled WGS sequence"/>
</dbReference>
<evidence type="ECO:0000313" key="2">
    <source>
        <dbReference type="EMBL" id="EJW02117.1"/>
    </source>
</evidence>
<dbReference type="VEuPathDB" id="MicrosporidiaDB:EDEG_03435"/>
<accession>J9DL87</accession>
<sequence>MIHKNQTSINILKIFASIINIIKSSNIKQAVDASNSPNTAENYEKKCNLLGNECAKAQSYESSLQNDKFDNELKQKNYLWNADYKSNHSIENPQDDFNNVSNDSEATSSKSSLKEKNFV</sequence>
<dbReference type="EMBL" id="AFBI03000089">
    <property type="protein sequence ID" value="EJW02117.1"/>
    <property type="molecule type" value="Genomic_DNA"/>
</dbReference>
<feature type="compositionally biased region" description="Polar residues" evidence="1">
    <location>
        <begin position="90"/>
        <end position="111"/>
    </location>
</feature>
<protein>
    <submittedName>
        <fullName evidence="2">Uncharacterized protein</fullName>
    </submittedName>
</protein>
<proteinExistence type="predicted"/>
<dbReference type="InParanoid" id="J9DL87"/>
<comment type="caution">
    <text evidence="2">The sequence shown here is derived from an EMBL/GenBank/DDBJ whole genome shotgun (WGS) entry which is preliminary data.</text>
</comment>
<organism evidence="2 3">
    <name type="scientific">Edhazardia aedis (strain USNM 41457)</name>
    <name type="common">Microsporidian parasite</name>
    <dbReference type="NCBI Taxonomy" id="1003232"/>
    <lineage>
        <taxon>Eukaryota</taxon>
        <taxon>Fungi</taxon>
        <taxon>Fungi incertae sedis</taxon>
        <taxon>Microsporidia</taxon>
        <taxon>Edhazardia</taxon>
    </lineage>
</organism>
<evidence type="ECO:0000313" key="3">
    <source>
        <dbReference type="Proteomes" id="UP000003163"/>
    </source>
</evidence>
<reference evidence="2 3" key="1">
    <citation type="submission" date="2011-08" db="EMBL/GenBank/DDBJ databases">
        <authorList>
            <person name="Liu Z.J."/>
            <person name="Shi F.L."/>
            <person name="Lu J.Q."/>
            <person name="Li M."/>
            <person name="Wang Z.L."/>
        </authorList>
    </citation>
    <scope>NUCLEOTIDE SEQUENCE [LARGE SCALE GENOMIC DNA]</scope>
    <source>
        <strain evidence="2 3">USNM 41457</strain>
    </source>
</reference>